<dbReference type="EMBL" id="JAAGVY010000025">
    <property type="protein sequence ID" value="NEN24422.1"/>
    <property type="molecule type" value="Genomic_DNA"/>
</dbReference>
<accession>A0A7K3WU60</accession>
<proteinExistence type="predicted"/>
<dbReference type="AlphaFoldDB" id="A0A7K3WU60"/>
<evidence type="ECO:0000256" key="2">
    <source>
        <dbReference type="SAM" id="Phobius"/>
    </source>
</evidence>
<keyword evidence="2" id="KW-0812">Transmembrane</keyword>
<organism evidence="4 5">
    <name type="scientific">Cryomorpha ignava</name>
    <dbReference type="NCBI Taxonomy" id="101383"/>
    <lineage>
        <taxon>Bacteria</taxon>
        <taxon>Pseudomonadati</taxon>
        <taxon>Bacteroidota</taxon>
        <taxon>Flavobacteriia</taxon>
        <taxon>Flavobacteriales</taxon>
        <taxon>Cryomorphaceae</taxon>
        <taxon>Cryomorpha</taxon>
    </lineage>
</organism>
<feature type="coiled-coil region" evidence="1">
    <location>
        <begin position="160"/>
        <end position="202"/>
    </location>
</feature>
<name>A0A7K3WU60_9FLAO</name>
<reference evidence="4 5" key="1">
    <citation type="submission" date="2020-02" db="EMBL/GenBank/DDBJ databases">
        <title>Out from the shadows clarifying the taxonomy of the family Cryomorphaceae and related taxa by utilizing the GTDB taxonomic framework.</title>
        <authorList>
            <person name="Bowman J.P."/>
        </authorList>
    </citation>
    <scope>NUCLEOTIDE SEQUENCE [LARGE SCALE GENOMIC DNA]</scope>
    <source>
        <strain evidence="4 5">QSSC 1-22</strain>
    </source>
</reference>
<sequence length="202" mass="23389">MKFLSVFIIAILLTSSFTAFSQDEPETPNDLQNQFQEMKSSSNNYQIYKVVKETSLDDFWKSVADTLIEDRNQIQSLKAEVAGLNNELSELKNQVSERDASLEEQEYQIEHMSFLGMGLTKGTYVTFTWVLIFILFIAALILYFRFNSANKITVKAKNDYNSLDEEFEAHKKRSRETESKIKRELQTELNTVQELKQKLGEA</sequence>
<evidence type="ECO:0000313" key="5">
    <source>
        <dbReference type="Proteomes" id="UP000486602"/>
    </source>
</evidence>
<dbReference type="Proteomes" id="UP000486602">
    <property type="component" value="Unassembled WGS sequence"/>
</dbReference>
<evidence type="ECO:0000256" key="3">
    <source>
        <dbReference type="SAM" id="SignalP"/>
    </source>
</evidence>
<comment type="caution">
    <text evidence="4">The sequence shown here is derived from an EMBL/GenBank/DDBJ whole genome shotgun (WGS) entry which is preliminary data.</text>
</comment>
<dbReference type="Gene3D" id="1.20.1170.10">
    <property type="match status" value="1"/>
</dbReference>
<gene>
    <name evidence="4" type="ORF">G3O08_13000</name>
</gene>
<keyword evidence="1" id="KW-0175">Coiled coil</keyword>
<feature type="chain" id="PRO_5029470134" description="tRNA (Guanine-N1)-methyltransferase" evidence="3">
    <location>
        <begin position="22"/>
        <end position="202"/>
    </location>
</feature>
<keyword evidence="2" id="KW-1133">Transmembrane helix</keyword>
<dbReference type="RefSeq" id="WP_163285814.1">
    <property type="nucleotide sequence ID" value="NZ_JAAGVY010000025.1"/>
</dbReference>
<evidence type="ECO:0000256" key="1">
    <source>
        <dbReference type="SAM" id="Coils"/>
    </source>
</evidence>
<evidence type="ECO:0000313" key="4">
    <source>
        <dbReference type="EMBL" id="NEN24422.1"/>
    </source>
</evidence>
<protein>
    <recommendedName>
        <fullName evidence="6">tRNA (Guanine-N1)-methyltransferase</fullName>
    </recommendedName>
</protein>
<feature type="signal peptide" evidence="3">
    <location>
        <begin position="1"/>
        <end position="21"/>
    </location>
</feature>
<keyword evidence="2" id="KW-0472">Membrane</keyword>
<feature type="transmembrane region" description="Helical" evidence="2">
    <location>
        <begin position="124"/>
        <end position="144"/>
    </location>
</feature>
<evidence type="ECO:0008006" key="6">
    <source>
        <dbReference type="Google" id="ProtNLM"/>
    </source>
</evidence>
<keyword evidence="3" id="KW-0732">Signal</keyword>
<keyword evidence="5" id="KW-1185">Reference proteome</keyword>
<feature type="coiled-coil region" evidence="1">
    <location>
        <begin position="67"/>
        <end position="105"/>
    </location>
</feature>